<dbReference type="Gramene" id="TVU17700">
    <property type="protein sequence ID" value="TVU17700"/>
    <property type="gene ID" value="EJB05_33751"/>
</dbReference>
<accession>A0A5J9U3G1</accession>
<evidence type="ECO:0000256" key="1">
    <source>
        <dbReference type="SAM" id="MobiDB-lite"/>
    </source>
</evidence>
<feature type="compositionally biased region" description="Polar residues" evidence="1">
    <location>
        <begin position="52"/>
        <end position="61"/>
    </location>
</feature>
<gene>
    <name evidence="2" type="ORF">EJB05_33751</name>
</gene>
<evidence type="ECO:0000313" key="3">
    <source>
        <dbReference type="Proteomes" id="UP000324897"/>
    </source>
</evidence>
<comment type="caution">
    <text evidence="2">The sequence shown here is derived from an EMBL/GenBank/DDBJ whole genome shotgun (WGS) entry which is preliminary data.</text>
</comment>
<evidence type="ECO:0000313" key="2">
    <source>
        <dbReference type="EMBL" id="TVU17700.1"/>
    </source>
</evidence>
<proteinExistence type="predicted"/>
<feature type="non-terminal residue" evidence="2">
    <location>
        <position position="1"/>
    </location>
</feature>
<feature type="compositionally biased region" description="Polar residues" evidence="1">
    <location>
        <begin position="1"/>
        <end position="12"/>
    </location>
</feature>
<feature type="compositionally biased region" description="Low complexity" evidence="1">
    <location>
        <begin position="22"/>
        <end position="40"/>
    </location>
</feature>
<dbReference type="Proteomes" id="UP000324897">
    <property type="component" value="Chromosome 7"/>
</dbReference>
<name>A0A5J9U3G1_9POAL</name>
<protein>
    <submittedName>
        <fullName evidence="2">Uncharacterized protein</fullName>
    </submittedName>
</protein>
<keyword evidence="3" id="KW-1185">Reference proteome</keyword>
<sequence>MSYASSRTSFTQHLAVDEDACTSDGSTTSRSRWSTSGDSTIPSLAGRERATPSETESAANN</sequence>
<dbReference type="AlphaFoldDB" id="A0A5J9U3G1"/>
<organism evidence="2 3">
    <name type="scientific">Eragrostis curvula</name>
    <name type="common">weeping love grass</name>
    <dbReference type="NCBI Taxonomy" id="38414"/>
    <lineage>
        <taxon>Eukaryota</taxon>
        <taxon>Viridiplantae</taxon>
        <taxon>Streptophyta</taxon>
        <taxon>Embryophyta</taxon>
        <taxon>Tracheophyta</taxon>
        <taxon>Spermatophyta</taxon>
        <taxon>Magnoliopsida</taxon>
        <taxon>Liliopsida</taxon>
        <taxon>Poales</taxon>
        <taxon>Poaceae</taxon>
        <taxon>PACMAD clade</taxon>
        <taxon>Chloridoideae</taxon>
        <taxon>Eragrostideae</taxon>
        <taxon>Eragrostidinae</taxon>
        <taxon>Eragrostis</taxon>
    </lineage>
</organism>
<feature type="region of interest" description="Disordered" evidence="1">
    <location>
        <begin position="1"/>
        <end position="61"/>
    </location>
</feature>
<reference evidence="2 3" key="1">
    <citation type="journal article" date="2019" name="Sci. Rep.">
        <title>A high-quality genome of Eragrostis curvula grass provides insights into Poaceae evolution and supports new strategies to enhance forage quality.</title>
        <authorList>
            <person name="Carballo J."/>
            <person name="Santos B.A.C.M."/>
            <person name="Zappacosta D."/>
            <person name="Garbus I."/>
            <person name="Selva J.P."/>
            <person name="Gallo C.A."/>
            <person name="Diaz A."/>
            <person name="Albertini E."/>
            <person name="Caccamo M."/>
            <person name="Echenique V."/>
        </authorList>
    </citation>
    <scope>NUCLEOTIDE SEQUENCE [LARGE SCALE GENOMIC DNA]</scope>
    <source>
        <strain evidence="3">cv. Victoria</strain>
        <tissue evidence="2">Leaf</tissue>
    </source>
</reference>
<dbReference type="EMBL" id="RWGY01000029">
    <property type="protein sequence ID" value="TVU17700.1"/>
    <property type="molecule type" value="Genomic_DNA"/>
</dbReference>